<evidence type="ECO:0000313" key="4">
    <source>
        <dbReference type="EMBL" id="CAK7911260.1"/>
    </source>
</evidence>
<dbReference type="SUPFAM" id="SSF52075">
    <property type="entry name" value="Outer arm dynein light chain 1"/>
    <property type="match status" value="1"/>
</dbReference>
<protein>
    <submittedName>
        <fullName evidence="4">Uncharacterized protein</fullName>
    </submittedName>
</protein>
<name>A0ABP0EG16_9ASCO</name>
<dbReference type="Proteomes" id="UP001497600">
    <property type="component" value="Chromosome F"/>
</dbReference>
<feature type="region of interest" description="Disordered" evidence="3">
    <location>
        <begin position="1"/>
        <end position="22"/>
    </location>
</feature>
<keyword evidence="1" id="KW-0433">Leucine-rich repeat</keyword>
<dbReference type="PANTHER" id="PTHR15454:SF56">
    <property type="entry name" value="PROTEIN PHOSPHATASE 1 REGULATORY SUBUNIT 7-RELATED"/>
    <property type="match status" value="1"/>
</dbReference>
<evidence type="ECO:0000256" key="2">
    <source>
        <dbReference type="ARBA" id="ARBA00022737"/>
    </source>
</evidence>
<dbReference type="PANTHER" id="PTHR15454">
    <property type="entry name" value="NISCHARIN RELATED"/>
    <property type="match status" value="1"/>
</dbReference>
<dbReference type="Pfam" id="PF05725">
    <property type="entry name" value="FNIP"/>
    <property type="match status" value="1"/>
</dbReference>
<evidence type="ECO:0000256" key="1">
    <source>
        <dbReference type="ARBA" id="ARBA00022614"/>
    </source>
</evidence>
<dbReference type="EMBL" id="OZ004258">
    <property type="protein sequence ID" value="CAK7911260.1"/>
    <property type="molecule type" value="Genomic_DNA"/>
</dbReference>
<feature type="region of interest" description="Disordered" evidence="3">
    <location>
        <begin position="67"/>
        <end position="88"/>
    </location>
</feature>
<sequence length="647" mass="73213">MAEPGTSTSQIPHVSILQAQDEGPNSILHVTDSIDRSGVAHQQTQQVKHEMDGIQELHTSQNIQHTPVHTQGHTSTQIPSGTTPTYPLESYKPKAETLDHTTTNSTPPKSNRLVILYDQPRFSHTKQQIEDLHKQPNEVVTVVDSLRDLGSNETVTKEGYSSLNICVEYNDEFEANLKLLSDFIETSASIIKKIPQIAYHIHFDFDKNWSDVSTYERDAYKRFLSVLSTAAASQVHQCSIINKYELNTIYLTDKQDLAKLGQEIQEDCANWPNLKICDYGENFIRFFPGVRFPDSLEVLNIGGGYSLETLSGFKMPPHLKVLIASKGSITSIDNVVFPPTLERLELVDNKIYFLNYVQLPTGLQSLDVSQNRIDNLRGVNFPRSLRSLSLAINPIECIKGVKFPESLEYLDVSYIPNESMTGVKFPDHLQNLNLQQSMTNTRGLKLPPHLISLNLARNGVNSINPLKLPNSIKYLHLGQNNIKTLNKVQFPSCLKELYLGDNLVTTLKNIHFPMTLEVLDMNMDPNWEEHEKYLTTLKDVVFPPNLRVLRLRGHKIKSLESVEFPYNLEELSLAYNDLKIIRNVRLGRNLKVLDLGGNNELMGVDMLLVPDSVTDLYVAEHQVGNLPGYIIERANRRQLTISVTSFY</sequence>
<evidence type="ECO:0000256" key="3">
    <source>
        <dbReference type="SAM" id="MobiDB-lite"/>
    </source>
</evidence>
<proteinExistence type="predicted"/>
<reference evidence="4 5" key="1">
    <citation type="submission" date="2024-01" db="EMBL/GenBank/DDBJ databases">
        <authorList>
            <consortium name="Genoscope - CEA"/>
            <person name="William W."/>
        </authorList>
    </citation>
    <scope>NUCLEOTIDE SEQUENCE [LARGE SCALE GENOMIC DNA]</scope>
    <source>
        <strain evidence="4 5">29B2s-10</strain>
    </source>
</reference>
<dbReference type="Gene3D" id="3.80.10.10">
    <property type="entry name" value="Ribonuclease Inhibitor"/>
    <property type="match status" value="3"/>
</dbReference>
<accession>A0ABP0EG16</accession>
<keyword evidence="2" id="KW-0677">Repeat</keyword>
<dbReference type="SMART" id="SM00365">
    <property type="entry name" value="LRR_SD22"/>
    <property type="match status" value="5"/>
</dbReference>
<gene>
    <name evidence="4" type="ORF">CAAN4_F01596</name>
</gene>
<dbReference type="InterPro" id="IPR032675">
    <property type="entry name" value="LRR_dom_sf"/>
</dbReference>
<feature type="compositionally biased region" description="Polar residues" evidence="3">
    <location>
        <begin position="1"/>
        <end position="12"/>
    </location>
</feature>
<dbReference type="SUPFAM" id="SSF52058">
    <property type="entry name" value="L domain-like"/>
    <property type="match status" value="1"/>
</dbReference>
<evidence type="ECO:0000313" key="5">
    <source>
        <dbReference type="Proteomes" id="UP001497600"/>
    </source>
</evidence>
<organism evidence="4 5">
    <name type="scientific">[Candida] anglica</name>
    <dbReference type="NCBI Taxonomy" id="148631"/>
    <lineage>
        <taxon>Eukaryota</taxon>
        <taxon>Fungi</taxon>
        <taxon>Dikarya</taxon>
        <taxon>Ascomycota</taxon>
        <taxon>Saccharomycotina</taxon>
        <taxon>Pichiomycetes</taxon>
        <taxon>Debaryomycetaceae</taxon>
        <taxon>Kurtzmaniella</taxon>
    </lineage>
</organism>
<feature type="compositionally biased region" description="Polar residues" evidence="3">
    <location>
        <begin position="67"/>
        <end position="85"/>
    </location>
</feature>
<dbReference type="InterPro" id="IPR008615">
    <property type="entry name" value="FNIP"/>
</dbReference>
<keyword evidence="5" id="KW-1185">Reference proteome</keyword>